<proteinExistence type="predicted"/>
<evidence type="ECO:0000256" key="1">
    <source>
        <dbReference type="SAM" id="Phobius"/>
    </source>
</evidence>
<dbReference type="AlphaFoldDB" id="A0A928V419"/>
<reference evidence="2" key="1">
    <citation type="submission" date="2018-07" db="EMBL/GenBank/DDBJ databases">
        <title>Genome assembly of strain Ka43.</title>
        <authorList>
            <person name="Kukolya J."/>
            <person name="Nagy I."/>
            <person name="Horvath B."/>
            <person name="Toth A."/>
        </authorList>
    </citation>
    <scope>NUCLEOTIDE SEQUENCE</scope>
    <source>
        <strain evidence="2">KB43</strain>
    </source>
</reference>
<sequence length="162" mass="18273">MDSGMWLILLIVGVIAMIFGPIMMLQPNSSQRRQEKLRSHALTTGFRVAMRPLSKAVKGLEVGTMIPVYTFLQQRDAEKFGGWFLQRSDYAHESHLLDYWEWQDRIKAGAEDLQWLTRILPEVPGSVVAIAASAQGIHWYWMESGGEDTLAKLKALSQGLPS</sequence>
<accession>A0A928V419</accession>
<comment type="caution">
    <text evidence="2">The sequence shown here is derived from an EMBL/GenBank/DDBJ whole genome shotgun (WGS) entry which is preliminary data.</text>
</comment>
<organism evidence="2 3">
    <name type="scientific">Cellvibrio polysaccharolyticus</name>
    <dbReference type="NCBI Taxonomy" id="2082724"/>
    <lineage>
        <taxon>Bacteria</taxon>
        <taxon>Pseudomonadati</taxon>
        <taxon>Pseudomonadota</taxon>
        <taxon>Gammaproteobacteria</taxon>
        <taxon>Cellvibrionales</taxon>
        <taxon>Cellvibrionaceae</taxon>
        <taxon>Cellvibrio</taxon>
    </lineage>
</organism>
<keyword evidence="3" id="KW-1185">Reference proteome</keyword>
<feature type="transmembrane region" description="Helical" evidence="1">
    <location>
        <begin position="6"/>
        <end position="25"/>
    </location>
</feature>
<gene>
    <name evidence="2" type="ORF">C4F51_09650</name>
</gene>
<keyword evidence="1" id="KW-1133">Transmembrane helix</keyword>
<name>A0A928V419_9GAMM</name>
<keyword evidence="1" id="KW-0472">Membrane</keyword>
<protein>
    <recommendedName>
        <fullName evidence="4">Preprotein translocase subunit YajC</fullName>
    </recommendedName>
</protein>
<dbReference type="EMBL" id="PRDL01000001">
    <property type="protein sequence ID" value="MBE8717453.1"/>
    <property type="molecule type" value="Genomic_DNA"/>
</dbReference>
<dbReference type="Proteomes" id="UP000652567">
    <property type="component" value="Unassembled WGS sequence"/>
</dbReference>
<evidence type="ECO:0008006" key="4">
    <source>
        <dbReference type="Google" id="ProtNLM"/>
    </source>
</evidence>
<keyword evidence="1" id="KW-0812">Transmembrane</keyword>
<evidence type="ECO:0000313" key="3">
    <source>
        <dbReference type="Proteomes" id="UP000652567"/>
    </source>
</evidence>
<evidence type="ECO:0000313" key="2">
    <source>
        <dbReference type="EMBL" id="MBE8717453.1"/>
    </source>
</evidence>